<dbReference type="AlphaFoldDB" id="W2XZQ1"/>
<evidence type="ECO:0000313" key="2">
    <source>
        <dbReference type="Proteomes" id="UP000018948"/>
    </source>
</evidence>
<dbReference type="EMBL" id="ANIY01004835">
    <property type="protein sequence ID" value="ETP28325.1"/>
    <property type="molecule type" value="Genomic_DNA"/>
</dbReference>
<accession>W2XZQ1</accession>
<name>W2XZQ1_PHYNI</name>
<protein>
    <submittedName>
        <fullName evidence="1">Uncharacterized protein</fullName>
    </submittedName>
</protein>
<organism evidence="1 2">
    <name type="scientific">Phytophthora nicotianae P10297</name>
    <dbReference type="NCBI Taxonomy" id="1317064"/>
    <lineage>
        <taxon>Eukaryota</taxon>
        <taxon>Sar</taxon>
        <taxon>Stramenopiles</taxon>
        <taxon>Oomycota</taxon>
        <taxon>Peronosporomycetes</taxon>
        <taxon>Peronosporales</taxon>
        <taxon>Peronosporaceae</taxon>
        <taxon>Phytophthora</taxon>
    </lineage>
</organism>
<comment type="caution">
    <text evidence="1">The sequence shown here is derived from an EMBL/GenBank/DDBJ whole genome shotgun (WGS) entry which is preliminary data.</text>
</comment>
<sequence>MSRSANTVSLCYNHMEWGEDALKVFFAHMMNAQRGTRPRDPRHIYANPPMPEVCPILAIGLYWMVYGVDSNVNQVYPGNDQYDRFQKILRRVLESPGLKNKRLRLRRCSTACPPVVHLRAGWALGGVQDRYLRHDSAGDMFVGRTVSGLPIHKSEFAILPPRFKGERYQVETAKRICYRGLPPNVSLIGEYALVSIVYHYTYLKEYLPDEHPIFQAPLMQNKQKIQELKEFIICDEASSEETITVTGVPSHVVSLSELQSWSSYSARGSTMVLVKLLRVSA</sequence>
<reference evidence="1 2" key="1">
    <citation type="submission" date="2013-11" db="EMBL/GenBank/DDBJ databases">
        <title>The Genome Sequence of Phytophthora parasitica P10297.</title>
        <authorList>
            <consortium name="The Broad Institute Genomics Platform"/>
            <person name="Russ C."/>
            <person name="Tyler B."/>
            <person name="Panabieres F."/>
            <person name="Shan W."/>
            <person name="Tripathy S."/>
            <person name="Grunwald N."/>
            <person name="Machado M."/>
            <person name="Johnson C.S."/>
            <person name="Walker B."/>
            <person name="Young S.K."/>
            <person name="Zeng Q."/>
            <person name="Gargeya S."/>
            <person name="Fitzgerald M."/>
            <person name="Haas B."/>
            <person name="Abouelleil A."/>
            <person name="Allen A.W."/>
            <person name="Alvarado L."/>
            <person name="Arachchi H.M."/>
            <person name="Berlin A.M."/>
            <person name="Chapman S.B."/>
            <person name="Gainer-Dewar J."/>
            <person name="Goldberg J."/>
            <person name="Griggs A."/>
            <person name="Gujja S."/>
            <person name="Hansen M."/>
            <person name="Howarth C."/>
            <person name="Imamovic A."/>
            <person name="Ireland A."/>
            <person name="Larimer J."/>
            <person name="McCowan C."/>
            <person name="Murphy C."/>
            <person name="Pearson M."/>
            <person name="Poon T.W."/>
            <person name="Priest M."/>
            <person name="Roberts A."/>
            <person name="Saif S."/>
            <person name="Shea T."/>
            <person name="Sisk P."/>
            <person name="Sykes S."/>
            <person name="Wortman J."/>
            <person name="Nusbaum C."/>
            <person name="Birren B."/>
        </authorList>
    </citation>
    <scope>NUCLEOTIDE SEQUENCE [LARGE SCALE GENOMIC DNA]</scope>
    <source>
        <strain evidence="1 2">P10297</strain>
    </source>
</reference>
<proteinExistence type="predicted"/>
<evidence type="ECO:0000313" key="1">
    <source>
        <dbReference type="EMBL" id="ETP28325.1"/>
    </source>
</evidence>
<gene>
    <name evidence="1" type="ORF">F442_22382</name>
</gene>
<dbReference type="Proteomes" id="UP000018948">
    <property type="component" value="Unassembled WGS sequence"/>
</dbReference>